<protein>
    <submittedName>
        <fullName evidence="1">Uncharacterized protein</fullName>
    </submittedName>
</protein>
<comment type="caution">
    <text evidence="1">The sequence shown here is derived from an EMBL/GenBank/DDBJ whole genome shotgun (WGS) entry which is preliminary data.</text>
</comment>
<proteinExistence type="predicted"/>
<dbReference type="Proteomes" id="UP001162483">
    <property type="component" value="Unassembled WGS sequence"/>
</dbReference>
<accession>A0ABN9GDD2</accession>
<gene>
    <name evidence="1" type="ORF">SPARVUS_LOCUS13930721</name>
</gene>
<dbReference type="EMBL" id="CATNWA010018436">
    <property type="protein sequence ID" value="CAI9607340.1"/>
    <property type="molecule type" value="Genomic_DNA"/>
</dbReference>
<sequence length="89" mass="9986">MEDTEWRPVEGLAEMGWRTLNGGQWSGIGREGWRTLRWRPVEGLAERGEGYRMTWRRLEEGAEVGDWIDLGGGGGAGAGGRLRAQVWKD</sequence>
<keyword evidence="2" id="KW-1185">Reference proteome</keyword>
<name>A0ABN9GDD2_9NEOB</name>
<evidence type="ECO:0000313" key="1">
    <source>
        <dbReference type="EMBL" id="CAI9607340.1"/>
    </source>
</evidence>
<reference evidence="1" key="1">
    <citation type="submission" date="2023-05" db="EMBL/GenBank/DDBJ databases">
        <authorList>
            <person name="Stuckert A."/>
        </authorList>
    </citation>
    <scope>NUCLEOTIDE SEQUENCE</scope>
</reference>
<evidence type="ECO:0000313" key="2">
    <source>
        <dbReference type="Proteomes" id="UP001162483"/>
    </source>
</evidence>
<organism evidence="1 2">
    <name type="scientific">Staurois parvus</name>
    <dbReference type="NCBI Taxonomy" id="386267"/>
    <lineage>
        <taxon>Eukaryota</taxon>
        <taxon>Metazoa</taxon>
        <taxon>Chordata</taxon>
        <taxon>Craniata</taxon>
        <taxon>Vertebrata</taxon>
        <taxon>Euteleostomi</taxon>
        <taxon>Amphibia</taxon>
        <taxon>Batrachia</taxon>
        <taxon>Anura</taxon>
        <taxon>Neobatrachia</taxon>
        <taxon>Ranoidea</taxon>
        <taxon>Ranidae</taxon>
        <taxon>Staurois</taxon>
    </lineage>
</organism>